<protein>
    <submittedName>
        <fullName evidence="2">16794_t:CDS:1</fullName>
    </submittedName>
</protein>
<organism evidence="2 3">
    <name type="scientific">Funneliformis caledonium</name>
    <dbReference type="NCBI Taxonomy" id="1117310"/>
    <lineage>
        <taxon>Eukaryota</taxon>
        <taxon>Fungi</taxon>
        <taxon>Fungi incertae sedis</taxon>
        <taxon>Mucoromycota</taxon>
        <taxon>Glomeromycotina</taxon>
        <taxon>Glomeromycetes</taxon>
        <taxon>Glomerales</taxon>
        <taxon>Glomeraceae</taxon>
        <taxon>Funneliformis</taxon>
    </lineage>
</organism>
<evidence type="ECO:0000313" key="3">
    <source>
        <dbReference type="Proteomes" id="UP000789570"/>
    </source>
</evidence>
<evidence type="ECO:0000256" key="1">
    <source>
        <dbReference type="SAM" id="MobiDB-lite"/>
    </source>
</evidence>
<feature type="non-terminal residue" evidence="2">
    <location>
        <position position="1"/>
    </location>
</feature>
<proteinExistence type="predicted"/>
<comment type="caution">
    <text evidence="2">The sequence shown here is derived from an EMBL/GenBank/DDBJ whole genome shotgun (WGS) entry which is preliminary data.</text>
</comment>
<keyword evidence="3" id="KW-1185">Reference proteome</keyword>
<dbReference type="AlphaFoldDB" id="A0A9N9NK20"/>
<accession>A0A9N9NK20</accession>
<name>A0A9N9NK20_9GLOM</name>
<dbReference type="Proteomes" id="UP000789570">
    <property type="component" value="Unassembled WGS sequence"/>
</dbReference>
<feature type="compositionally biased region" description="Low complexity" evidence="1">
    <location>
        <begin position="1"/>
        <end position="18"/>
    </location>
</feature>
<reference evidence="2" key="1">
    <citation type="submission" date="2021-06" db="EMBL/GenBank/DDBJ databases">
        <authorList>
            <person name="Kallberg Y."/>
            <person name="Tangrot J."/>
            <person name="Rosling A."/>
        </authorList>
    </citation>
    <scope>NUCLEOTIDE SEQUENCE</scope>
    <source>
        <strain evidence="2">UK204</strain>
    </source>
</reference>
<sequence length="58" mass="6094">LDQLAQQLSQSVPSSQPSNNINTSQPILIPQPAIVPVGGNNDNAYLQVIQGLAGWLQG</sequence>
<gene>
    <name evidence="2" type="ORF">FCALED_LOCUS15472</name>
</gene>
<evidence type="ECO:0000313" key="2">
    <source>
        <dbReference type="EMBL" id="CAG8738610.1"/>
    </source>
</evidence>
<dbReference type="EMBL" id="CAJVPQ010014198">
    <property type="protein sequence ID" value="CAG8738610.1"/>
    <property type="molecule type" value="Genomic_DNA"/>
</dbReference>
<feature type="region of interest" description="Disordered" evidence="1">
    <location>
        <begin position="1"/>
        <end position="25"/>
    </location>
</feature>